<dbReference type="AlphaFoldDB" id="A0A023BB06"/>
<gene>
    <name evidence="1" type="ORF">GNI_030310</name>
</gene>
<reference evidence="1" key="1">
    <citation type="submission" date="2013-12" db="EMBL/GenBank/DDBJ databases">
        <authorList>
            <person name="Omoto C.K."/>
            <person name="Sibley D."/>
            <person name="Venepally P."/>
            <person name="Hadjithomas M."/>
            <person name="Karamycheva S."/>
            <person name="Brunk B."/>
            <person name="Roos D."/>
            <person name="Caler E."/>
            <person name="Lorenzi H."/>
        </authorList>
    </citation>
    <scope>NUCLEOTIDE SEQUENCE</scope>
</reference>
<dbReference type="Proteomes" id="UP000019763">
    <property type="component" value="Unassembled WGS sequence"/>
</dbReference>
<protein>
    <submittedName>
        <fullName evidence="1">Uncharacterized protein</fullName>
    </submittedName>
</protein>
<organism evidence="1 2">
    <name type="scientific">Gregarina niphandrodes</name>
    <name type="common">Septate eugregarine</name>
    <dbReference type="NCBI Taxonomy" id="110365"/>
    <lineage>
        <taxon>Eukaryota</taxon>
        <taxon>Sar</taxon>
        <taxon>Alveolata</taxon>
        <taxon>Apicomplexa</taxon>
        <taxon>Conoidasida</taxon>
        <taxon>Gregarinasina</taxon>
        <taxon>Eugregarinorida</taxon>
        <taxon>Gregarinidae</taxon>
        <taxon>Gregarina</taxon>
    </lineage>
</organism>
<evidence type="ECO:0000313" key="2">
    <source>
        <dbReference type="Proteomes" id="UP000019763"/>
    </source>
</evidence>
<name>A0A023BB06_GRENI</name>
<keyword evidence="2" id="KW-1185">Reference proteome</keyword>
<proteinExistence type="predicted"/>
<sequence>MAAYDPTLDDQYDWELKSAGKEQPVSSQVPVAVNAPLTLNHAPPVAPPAPQSSLPTFTLFSKTKEEPANIFARKGGDPLFNS</sequence>
<dbReference type="EMBL" id="AFNH02000229">
    <property type="protein sequence ID" value="EZG79010.1"/>
    <property type="molecule type" value="Genomic_DNA"/>
</dbReference>
<evidence type="ECO:0000313" key="1">
    <source>
        <dbReference type="EMBL" id="EZG79010.1"/>
    </source>
</evidence>
<comment type="caution">
    <text evidence="1">The sequence shown here is derived from an EMBL/GenBank/DDBJ whole genome shotgun (WGS) entry which is preliminary data.</text>
</comment>
<dbReference type="GeneID" id="22911266"/>
<dbReference type="VEuPathDB" id="CryptoDB:GNI_030310"/>
<accession>A0A023BB06</accession>
<dbReference type="RefSeq" id="XP_011129146.1">
    <property type="nucleotide sequence ID" value="XM_011130844.1"/>
</dbReference>